<protein>
    <submittedName>
        <fullName evidence="1">Uncharacterized protein</fullName>
    </submittedName>
</protein>
<accession>A0ACB7SHN4</accession>
<gene>
    <name evidence="1" type="ORF">HPB50_021943</name>
</gene>
<keyword evidence="2" id="KW-1185">Reference proteome</keyword>
<dbReference type="Proteomes" id="UP000821845">
    <property type="component" value="Chromosome 4"/>
</dbReference>
<reference evidence="1" key="1">
    <citation type="submission" date="2020-05" db="EMBL/GenBank/DDBJ databases">
        <title>Large-scale comparative analyses of tick genomes elucidate their genetic diversity and vector capacities.</title>
        <authorList>
            <person name="Jia N."/>
            <person name="Wang J."/>
            <person name="Shi W."/>
            <person name="Du L."/>
            <person name="Sun Y."/>
            <person name="Zhan W."/>
            <person name="Jiang J."/>
            <person name="Wang Q."/>
            <person name="Zhang B."/>
            <person name="Ji P."/>
            <person name="Sakyi L.B."/>
            <person name="Cui X."/>
            <person name="Yuan T."/>
            <person name="Jiang B."/>
            <person name="Yang W."/>
            <person name="Lam T.T.-Y."/>
            <person name="Chang Q."/>
            <person name="Ding S."/>
            <person name="Wang X."/>
            <person name="Zhu J."/>
            <person name="Ruan X."/>
            <person name="Zhao L."/>
            <person name="Wei J."/>
            <person name="Que T."/>
            <person name="Du C."/>
            <person name="Cheng J."/>
            <person name="Dai P."/>
            <person name="Han X."/>
            <person name="Huang E."/>
            <person name="Gao Y."/>
            <person name="Liu J."/>
            <person name="Shao H."/>
            <person name="Ye R."/>
            <person name="Li L."/>
            <person name="Wei W."/>
            <person name="Wang X."/>
            <person name="Wang C."/>
            <person name="Yang T."/>
            <person name="Huo Q."/>
            <person name="Li W."/>
            <person name="Guo W."/>
            <person name="Chen H."/>
            <person name="Zhou L."/>
            <person name="Ni X."/>
            <person name="Tian J."/>
            <person name="Zhou Y."/>
            <person name="Sheng Y."/>
            <person name="Liu T."/>
            <person name="Pan Y."/>
            <person name="Xia L."/>
            <person name="Li J."/>
            <person name="Zhao F."/>
            <person name="Cao W."/>
        </authorList>
    </citation>
    <scope>NUCLEOTIDE SEQUENCE</scope>
    <source>
        <strain evidence="1">Hyas-2018</strain>
    </source>
</reference>
<evidence type="ECO:0000313" key="2">
    <source>
        <dbReference type="Proteomes" id="UP000821845"/>
    </source>
</evidence>
<name>A0ACB7SHN4_HYAAI</name>
<evidence type="ECO:0000313" key="1">
    <source>
        <dbReference type="EMBL" id="KAH6934223.1"/>
    </source>
</evidence>
<dbReference type="EMBL" id="CM023484">
    <property type="protein sequence ID" value="KAH6934223.1"/>
    <property type="molecule type" value="Genomic_DNA"/>
</dbReference>
<proteinExistence type="predicted"/>
<organism evidence="1 2">
    <name type="scientific">Hyalomma asiaticum</name>
    <name type="common">Tick</name>
    <dbReference type="NCBI Taxonomy" id="266040"/>
    <lineage>
        <taxon>Eukaryota</taxon>
        <taxon>Metazoa</taxon>
        <taxon>Ecdysozoa</taxon>
        <taxon>Arthropoda</taxon>
        <taxon>Chelicerata</taxon>
        <taxon>Arachnida</taxon>
        <taxon>Acari</taxon>
        <taxon>Parasitiformes</taxon>
        <taxon>Ixodida</taxon>
        <taxon>Ixodoidea</taxon>
        <taxon>Ixodidae</taxon>
        <taxon>Hyalomminae</taxon>
        <taxon>Hyalomma</taxon>
    </lineage>
</organism>
<sequence>MFLPQEPLQTSCHVIAAHTRTSSSGPQGQCSLDGAAPQYNGPNSGNRLMKIAATIVSLPVLVAAATGMAARIALSDTSNGREHRWNKNSSGGPTFDDLLQALWMAGNESLNPCVNFHQYACYNYHRSSLKGPLSSNGPEEREVLLRTSSNEAGRAIFTYFQSCLLAHWNPKNAVRSAVQALLKMVYVSVDMTELSMFILISKLSLVYDVTTDPQIYKKLHGHLLGATWRDEVGDHVRDCDVSLYVIAQPSDLCYSARFLPRTKPMSEAALEEVTGALNVNVTARDLSELSRRLCGVNGERHLTSSDATVLNSLVPGVSSKVWKDVAEELTDTEIKGRVVHSAVEVLKHRFLLLTDRSLQPLTSALVIVNAAVALTAENIVTYEDPRYYDEFCSVSTRALTPLWTLSHVLSFSAKTEHNHVILRTFDSLVDAIAAEAEGLLANDTSVPVRQLLRKITLVLPYHVYPIDATIPKLGGNFFTNVLLVRQHRLVERNHRAPAGIPQSVVQALAARQPYSTRDYVAIPLAQYTSVALQSSMTLLPMALLGFSMADRIWSAFLQAVSALRGNRSFDAFKCDSRDYFPYPGADYYWRVVEWPLRALRFSVRSLNITGWHQKSVYSGHWRTSMSQVFYRLVMFCHYCSGPHRSVESPVEDATSFIARSADFLQAFDCAVQTHDRTVENDMSGDDRYGLNLPLSWRRHGARPL</sequence>
<comment type="caution">
    <text evidence="1">The sequence shown here is derived from an EMBL/GenBank/DDBJ whole genome shotgun (WGS) entry which is preliminary data.</text>
</comment>